<evidence type="ECO:0000313" key="1">
    <source>
        <dbReference type="RefSeq" id="XP_042582324.1"/>
    </source>
</evidence>
<dbReference type="KEGG" id="ccar:122137703"/>
<reference evidence="1" key="1">
    <citation type="submission" date="2025-08" db="UniProtKB">
        <authorList>
            <consortium name="RefSeq"/>
        </authorList>
    </citation>
    <scope>IDENTIFICATION</scope>
    <source>
        <tissue evidence="1">Muscle</tissue>
    </source>
</reference>
<dbReference type="GeneID" id="122137703"/>
<name>A0A9R0A1V9_CYPCA</name>
<gene>
    <name evidence="1" type="primary">LOC122137703</name>
</gene>
<dbReference type="RefSeq" id="XP_042582324.1">
    <property type="nucleotide sequence ID" value="XM_042726390.1"/>
</dbReference>
<sequence>MSNMCIHLTQAWILPRFLQKAFTALCHSTHLYGRRLVLEWADAEETVDDLRRKTAQHFHDAPKKRRKAEVLEGILEQMEVGEEDVE</sequence>
<accession>A0A9R0A1V9</accession>
<dbReference type="AlphaFoldDB" id="A0A9R0A1V9"/>
<proteinExistence type="predicted"/>
<dbReference type="Proteomes" id="UP001155660">
    <property type="component" value="Chromosome B6"/>
</dbReference>
<protein>
    <submittedName>
        <fullName evidence="1">Probable RNA-binding protein 19</fullName>
    </submittedName>
</protein>
<organism evidence="1">
    <name type="scientific">Cyprinus carpio</name>
    <name type="common">Common carp</name>
    <dbReference type="NCBI Taxonomy" id="7962"/>
    <lineage>
        <taxon>Eukaryota</taxon>
        <taxon>Metazoa</taxon>
        <taxon>Chordata</taxon>
        <taxon>Craniata</taxon>
        <taxon>Vertebrata</taxon>
        <taxon>Euteleostomi</taxon>
        <taxon>Actinopterygii</taxon>
        <taxon>Neopterygii</taxon>
        <taxon>Teleostei</taxon>
        <taxon>Ostariophysi</taxon>
        <taxon>Cypriniformes</taxon>
        <taxon>Cyprinidae</taxon>
        <taxon>Cyprininae</taxon>
        <taxon>Cyprinus</taxon>
    </lineage>
</organism>
<dbReference type="OrthoDB" id="439639at2759"/>